<evidence type="ECO:0000313" key="1">
    <source>
        <dbReference type="EMBL" id="GLC58675.1"/>
    </source>
</evidence>
<protein>
    <submittedName>
        <fullName evidence="1">Uncharacterized protein</fullName>
    </submittedName>
</protein>
<accession>A0A9W6BVE4</accession>
<evidence type="ECO:0000313" key="2">
    <source>
        <dbReference type="Proteomes" id="UP001165080"/>
    </source>
</evidence>
<comment type="caution">
    <text evidence="1">The sequence shown here is derived from an EMBL/GenBank/DDBJ whole genome shotgun (WGS) entry which is preliminary data.</text>
</comment>
<reference evidence="1 2" key="1">
    <citation type="journal article" date="2023" name="Commun. Biol.">
        <title>Reorganization of the ancestral sex-determining regions during the evolution of trioecy in Pleodorina starrii.</title>
        <authorList>
            <person name="Takahashi K."/>
            <person name="Suzuki S."/>
            <person name="Kawai-Toyooka H."/>
            <person name="Yamamoto K."/>
            <person name="Hamaji T."/>
            <person name="Ootsuki R."/>
            <person name="Yamaguchi H."/>
            <person name="Kawachi M."/>
            <person name="Higashiyama T."/>
            <person name="Nozaki H."/>
        </authorList>
    </citation>
    <scope>NUCLEOTIDE SEQUENCE [LARGE SCALE GENOMIC DNA]</scope>
    <source>
        <strain evidence="1 2">NIES-4479</strain>
    </source>
</reference>
<organism evidence="1 2">
    <name type="scientific">Pleodorina starrii</name>
    <dbReference type="NCBI Taxonomy" id="330485"/>
    <lineage>
        <taxon>Eukaryota</taxon>
        <taxon>Viridiplantae</taxon>
        <taxon>Chlorophyta</taxon>
        <taxon>core chlorophytes</taxon>
        <taxon>Chlorophyceae</taxon>
        <taxon>CS clade</taxon>
        <taxon>Chlamydomonadales</taxon>
        <taxon>Volvocaceae</taxon>
        <taxon>Pleodorina</taxon>
    </lineage>
</organism>
<keyword evidence="2" id="KW-1185">Reference proteome</keyword>
<name>A0A9W6BVE4_9CHLO</name>
<dbReference type="AlphaFoldDB" id="A0A9W6BVE4"/>
<gene>
    <name evidence="1" type="primary">PLEST011665</name>
    <name evidence="1" type="ORF">PLESTB_001387000</name>
</gene>
<dbReference type="EMBL" id="BRXU01000023">
    <property type="protein sequence ID" value="GLC58675.1"/>
    <property type="molecule type" value="Genomic_DNA"/>
</dbReference>
<proteinExistence type="predicted"/>
<dbReference type="Proteomes" id="UP001165080">
    <property type="component" value="Unassembled WGS sequence"/>
</dbReference>
<sequence length="102" mass="11369">MERASSVILIQRKKRSTEHVINVQTETPQTEEFQAQMGDEGTAVCLLCDCGARYLVQDSSTRRRIRGDSDHNSRDKQLNKQVAAEVAARGVARVLVPSPCKK</sequence>